<evidence type="ECO:0000256" key="2">
    <source>
        <dbReference type="SAM" id="Phobius"/>
    </source>
</evidence>
<evidence type="ECO:0000313" key="4">
    <source>
        <dbReference type="EMBL" id="OJT10787.1"/>
    </source>
</evidence>
<sequence>MNNMVDATPNTASSWDTDSVPERSLQETSATSPSPGSPPEPSGSAPCCTEPASPKPLKALLGGIDPAPLKRPVGGAQEHPYEKEKEEAWADAAGMVKTYSDEMVERWNKVIDTYLVFAGLFSVILTAFNVQSYQLLQPPSPDPVAVLQQISLQLHSFMLKPPFLNSTAPPADGPSPPNAASGPAAVPRSAIWLNILWFSGLIISLTSALLGILVKQWLNEYVSLGLSGNSREATRLRQYRLNNLVKWHVGDIVILIPVLLLISLGLFLAGLLVLLWTLHPAVVIVASVLVGVVGVITIGVTFLPLFNHTCAYLTPQTFALYSVRHHLWDSIIRPVGYYTLSAPAKRLHQRNFPEPTRPFIHIKFALCAARNLFSGKSEISPWNIRERHTVNSLSDRLDMDILNTAYDCTPDVKAISATAVCLLDKHPILVLDYFKRFHETAKKYSPRNINIDDLLVYQALLCTLQLETMGLFSGACSSVWKGISDFLPSVTGRHTSDNTKATLVQTWLQKAASWLEHRVLNPDTRKILEAPISDMWRGELDKLRSHCEVYWKGDITSHKFKPLWRGQSQCCISKWSLW</sequence>
<feature type="transmembrane region" description="Helical" evidence="2">
    <location>
        <begin position="282"/>
        <end position="306"/>
    </location>
</feature>
<feature type="domain" description="DUF6535" evidence="3">
    <location>
        <begin position="89"/>
        <end position="277"/>
    </location>
</feature>
<keyword evidence="5" id="KW-1185">Reference proteome</keyword>
<feature type="transmembrane region" description="Helical" evidence="2">
    <location>
        <begin position="113"/>
        <end position="133"/>
    </location>
</feature>
<keyword evidence="2" id="KW-0812">Transmembrane</keyword>
<accession>A0A1M2VT66</accession>
<organism evidence="4 5">
    <name type="scientific">Trametes pubescens</name>
    <name type="common">White-rot fungus</name>
    <dbReference type="NCBI Taxonomy" id="154538"/>
    <lineage>
        <taxon>Eukaryota</taxon>
        <taxon>Fungi</taxon>
        <taxon>Dikarya</taxon>
        <taxon>Basidiomycota</taxon>
        <taxon>Agaricomycotina</taxon>
        <taxon>Agaricomycetes</taxon>
        <taxon>Polyporales</taxon>
        <taxon>Polyporaceae</taxon>
        <taxon>Trametes</taxon>
    </lineage>
</organism>
<evidence type="ECO:0000256" key="1">
    <source>
        <dbReference type="SAM" id="MobiDB-lite"/>
    </source>
</evidence>
<feature type="compositionally biased region" description="Polar residues" evidence="1">
    <location>
        <begin position="1"/>
        <end position="17"/>
    </location>
</feature>
<feature type="region of interest" description="Disordered" evidence="1">
    <location>
        <begin position="1"/>
        <end position="59"/>
    </location>
</feature>
<feature type="transmembrane region" description="Helical" evidence="2">
    <location>
        <begin position="191"/>
        <end position="214"/>
    </location>
</feature>
<dbReference type="InterPro" id="IPR045338">
    <property type="entry name" value="DUF6535"/>
</dbReference>
<reference evidence="4 5" key="1">
    <citation type="submission" date="2016-10" db="EMBL/GenBank/DDBJ databases">
        <title>Genome sequence of the basidiomycete white-rot fungus Trametes pubescens.</title>
        <authorList>
            <person name="Makela M.R."/>
            <person name="Granchi Z."/>
            <person name="Peng M."/>
            <person name="De Vries R.P."/>
            <person name="Grigoriev I."/>
            <person name="Riley R."/>
            <person name="Hilden K."/>
        </authorList>
    </citation>
    <scope>NUCLEOTIDE SEQUENCE [LARGE SCALE GENOMIC DNA]</scope>
    <source>
        <strain evidence="4 5">FBCC735</strain>
    </source>
</reference>
<keyword evidence="2" id="KW-0472">Membrane</keyword>
<dbReference type="AlphaFoldDB" id="A0A1M2VT66"/>
<comment type="caution">
    <text evidence="4">The sequence shown here is derived from an EMBL/GenBank/DDBJ whole genome shotgun (WGS) entry which is preliminary data.</text>
</comment>
<evidence type="ECO:0000259" key="3">
    <source>
        <dbReference type="Pfam" id="PF20153"/>
    </source>
</evidence>
<feature type="transmembrane region" description="Helical" evidence="2">
    <location>
        <begin position="252"/>
        <end position="276"/>
    </location>
</feature>
<keyword evidence="2" id="KW-1133">Transmembrane helix</keyword>
<gene>
    <name evidence="4" type="ORF">TRAPUB_12656</name>
</gene>
<dbReference type="Proteomes" id="UP000184267">
    <property type="component" value="Unassembled WGS sequence"/>
</dbReference>
<dbReference type="EMBL" id="MNAD01000731">
    <property type="protein sequence ID" value="OJT10787.1"/>
    <property type="molecule type" value="Genomic_DNA"/>
</dbReference>
<evidence type="ECO:0000313" key="5">
    <source>
        <dbReference type="Proteomes" id="UP000184267"/>
    </source>
</evidence>
<dbReference type="Pfam" id="PF20153">
    <property type="entry name" value="DUF6535"/>
    <property type="match status" value="1"/>
</dbReference>
<name>A0A1M2VT66_TRAPU</name>
<proteinExistence type="predicted"/>
<protein>
    <recommendedName>
        <fullName evidence="3">DUF6535 domain-containing protein</fullName>
    </recommendedName>
</protein>
<dbReference type="OrthoDB" id="3185525at2759"/>